<dbReference type="PANTHER" id="PTHR37984:SF5">
    <property type="entry name" value="PROTEIN NYNRIN-LIKE"/>
    <property type="match status" value="1"/>
</dbReference>
<feature type="region of interest" description="Disordered" evidence="2">
    <location>
        <begin position="278"/>
        <end position="303"/>
    </location>
</feature>
<dbReference type="Pfam" id="PF17921">
    <property type="entry name" value="Integrase_H2C2"/>
    <property type="match status" value="1"/>
</dbReference>
<dbReference type="GO" id="GO:0015074">
    <property type="term" value="P:DNA integration"/>
    <property type="evidence" value="ECO:0007669"/>
    <property type="project" value="InterPro"/>
</dbReference>
<dbReference type="FunFam" id="1.10.340.70:FF:000001">
    <property type="entry name" value="Retrovirus-related Pol polyprotein from transposon gypsy-like Protein"/>
    <property type="match status" value="1"/>
</dbReference>
<dbReference type="GO" id="GO:0003964">
    <property type="term" value="F:RNA-directed DNA polymerase activity"/>
    <property type="evidence" value="ECO:0007669"/>
    <property type="project" value="UniProtKB-EC"/>
</dbReference>
<evidence type="ECO:0000313" key="5">
    <source>
        <dbReference type="Proteomes" id="UP000708208"/>
    </source>
</evidence>
<organism evidence="4 5">
    <name type="scientific">Allacma fusca</name>
    <dbReference type="NCBI Taxonomy" id="39272"/>
    <lineage>
        <taxon>Eukaryota</taxon>
        <taxon>Metazoa</taxon>
        <taxon>Ecdysozoa</taxon>
        <taxon>Arthropoda</taxon>
        <taxon>Hexapoda</taxon>
        <taxon>Collembola</taxon>
        <taxon>Symphypleona</taxon>
        <taxon>Sminthuridae</taxon>
        <taxon>Allacma</taxon>
    </lineage>
</organism>
<feature type="non-terminal residue" evidence="4">
    <location>
        <position position="1"/>
    </location>
</feature>
<dbReference type="InterPro" id="IPR001584">
    <property type="entry name" value="Integrase_cat-core"/>
</dbReference>
<dbReference type="EC" id="2.7.7.49" evidence="1"/>
<dbReference type="OrthoDB" id="115435at2759"/>
<dbReference type="InterPro" id="IPR050951">
    <property type="entry name" value="Retrovirus_Pol_polyprotein"/>
</dbReference>
<feature type="compositionally biased region" description="Polar residues" evidence="2">
    <location>
        <begin position="217"/>
        <end position="230"/>
    </location>
</feature>
<sequence>SQVEIEEGIPHKYAADFALIDGILYKASYKESGRLWLLCVPKVLQHHIFKEIHESDLGHQGYHKTLQIIKSRFTWPKLDQTVRRFLKHCQTCLFHNNNYEVSKGYTPVIAPFTPFTRIAIDFIGEFKRTQRNKKAALTIVDQSTRWLEAYATKDMSTASAIYGLGLWIAKYTQPKVIVCDNGAGFSGKDFKNFCQEKGIDIIFTSPNHPSSNDSNSTAQQAETVVSSGGTVHSEESRESVGTFHSIESSDNVGTPESLPDNTLLPSLSSSSVTIAVQSDSPQILTEHNIPTVASSSRSYRSGS</sequence>
<evidence type="ECO:0000259" key="3">
    <source>
        <dbReference type="PROSITE" id="PS50994"/>
    </source>
</evidence>
<dbReference type="EMBL" id="CAJVCH010000059">
    <property type="protein sequence ID" value="CAG7630210.1"/>
    <property type="molecule type" value="Genomic_DNA"/>
</dbReference>
<name>A0A8J2JAF2_9HEXA</name>
<dbReference type="PANTHER" id="PTHR37984">
    <property type="entry name" value="PROTEIN CBG26694"/>
    <property type="match status" value="1"/>
</dbReference>
<feature type="compositionally biased region" description="Low complexity" evidence="2">
    <location>
        <begin position="294"/>
        <end position="303"/>
    </location>
</feature>
<accession>A0A8J2JAF2</accession>
<proteinExistence type="predicted"/>
<dbReference type="Proteomes" id="UP000708208">
    <property type="component" value="Unassembled WGS sequence"/>
</dbReference>
<keyword evidence="5" id="KW-1185">Reference proteome</keyword>
<gene>
    <name evidence="4" type="ORF">AFUS01_LOCUS79</name>
</gene>
<dbReference type="PROSITE" id="PS50994">
    <property type="entry name" value="INTEGRASE"/>
    <property type="match status" value="1"/>
</dbReference>
<protein>
    <recommendedName>
        <fullName evidence="1">RNA-directed DNA polymerase</fullName>
        <ecNumber evidence="1">2.7.7.49</ecNumber>
    </recommendedName>
</protein>
<evidence type="ECO:0000313" key="4">
    <source>
        <dbReference type="EMBL" id="CAG7630210.1"/>
    </source>
</evidence>
<dbReference type="Pfam" id="PF00665">
    <property type="entry name" value="rve"/>
    <property type="match status" value="1"/>
</dbReference>
<feature type="region of interest" description="Disordered" evidence="2">
    <location>
        <begin position="204"/>
        <end position="264"/>
    </location>
</feature>
<dbReference type="InterPro" id="IPR041588">
    <property type="entry name" value="Integrase_H2C2"/>
</dbReference>
<feature type="compositionally biased region" description="Polar residues" evidence="2">
    <location>
        <begin position="245"/>
        <end position="254"/>
    </location>
</feature>
<reference evidence="4" key="1">
    <citation type="submission" date="2021-06" db="EMBL/GenBank/DDBJ databases">
        <authorList>
            <person name="Hodson N. C."/>
            <person name="Mongue J. A."/>
            <person name="Jaron S. K."/>
        </authorList>
    </citation>
    <scope>NUCLEOTIDE SEQUENCE</scope>
</reference>
<feature type="compositionally biased region" description="Low complexity" evidence="2">
    <location>
        <begin position="205"/>
        <end position="216"/>
    </location>
</feature>
<comment type="caution">
    <text evidence="4">The sequence shown here is derived from an EMBL/GenBank/DDBJ whole genome shotgun (WGS) entry which is preliminary data.</text>
</comment>
<dbReference type="AlphaFoldDB" id="A0A8J2JAF2"/>
<evidence type="ECO:0000256" key="2">
    <source>
        <dbReference type="SAM" id="MobiDB-lite"/>
    </source>
</evidence>
<evidence type="ECO:0000256" key="1">
    <source>
        <dbReference type="ARBA" id="ARBA00012493"/>
    </source>
</evidence>
<feature type="domain" description="Integrase catalytic" evidence="3">
    <location>
        <begin position="110"/>
        <end position="212"/>
    </location>
</feature>